<dbReference type="AlphaFoldDB" id="A0A151P143"/>
<feature type="compositionally biased region" description="Polar residues" evidence="1">
    <location>
        <begin position="95"/>
        <end position="108"/>
    </location>
</feature>
<evidence type="ECO:0000256" key="1">
    <source>
        <dbReference type="SAM" id="MobiDB-lite"/>
    </source>
</evidence>
<dbReference type="Proteomes" id="UP000050525">
    <property type="component" value="Unassembled WGS sequence"/>
</dbReference>
<proteinExistence type="predicted"/>
<evidence type="ECO:0000313" key="3">
    <source>
        <dbReference type="Proteomes" id="UP000050525"/>
    </source>
</evidence>
<feature type="region of interest" description="Disordered" evidence="1">
    <location>
        <begin position="89"/>
        <end position="108"/>
    </location>
</feature>
<feature type="region of interest" description="Disordered" evidence="1">
    <location>
        <begin position="1"/>
        <end position="32"/>
    </location>
</feature>
<organism evidence="2 3">
    <name type="scientific">Alligator mississippiensis</name>
    <name type="common">American alligator</name>
    <dbReference type="NCBI Taxonomy" id="8496"/>
    <lineage>
        <taxon>Eukaryota</taxon>
        <taxon>Metazoa</taxon>
        <taxon>Chordata</taxon>
        <taxon>Craniata</taxon>
        <taxon>Vertebrata</taxon>
        <taxon>Euteleostomi</taxon>
        <taxon>Archelosauria</taxon>
        <taxon>Archosauria</taxon>
        <taxon>Crocodylia</taxon>
        <taxon>Alligatoridae</taxon>
        <taxon>Alligatorinae</taxon>
        <taxon>Alligator</taxon>
    </lineage>
</organism>
<name>A0A151P143_ALLMI</name>
<sequence>MATPPDTSPDKSDHAQGCCTTHEDSEPGQVGRKGAKINLMLSINFWTTSSLPAWHPKKEEGKASILGICQPDCSSASKRLLLISRSDQAAPLLGSRNNNHDSCCGSTT</sequence>
<evidence type="ECO:0000313" key="2">
    <source>
        <dbReference type="EMBL" id="KYO42784.1"/>
    </source>
</evidence>
<comment type="caution">
    <text evidence="2">The sequence shown here is derived from an EMBL/GenBank/DDBJ whole genome shotgun (WGS) entry which is preliminary data.</text>
</comment>
<reference evidence="2 3" key="1">
    <citation type="journal article" date="2012" name="Genome Biol.">
        <title>Sequencing three crocodilian genomes to illuminate the evolution of archosaurs and amniotes.</title>
        <authorList>
            <person name="St John J.A."/>
            <person name="Braun E.L."/>
            <person name="Isberg S.R."/>
            <person name="Miles L.G."/>
            <person name="Chong A.Y."/>
            <person name="Gongora J."/>
            <person name="Dalzell P."/>
            <person name="Moran C."/>
            <person name="Bed'hom B."/>
            <person name="Abzhanov A."/>
            <person name="Burgess S.C."/>
            <person name="Cooksey A.M."/>
            <person name="Castoe T.A."/>
            <person name="Crawford N.G."/>
            <person name="Densmore L.D."/>
            <person name="Drew J.C."/>
            <person name="Edwards S.V."/>
            <person name="Faircloth B.C."/>
            <person name="Fujita M.K."/>
            <person name="Greenwold M.J."/>
            <person name="Hoffmann F.G."/>
            <person name="Howard J.M."/>
            <person name="Iguchi T."/>
            <person name="Janes D.E."/>
            <person name="Khan S.Y."/>
            <person name="Kohno S."/>
            <person name="de Koning A.J."/>
            <person name="Lance S.L."/>
            <person name="McCarthy F.M."/>
            <person name="McCormack J.E."/>
            <person name="Merchant M.E."/>
            <person name="Peterson D.G."/>
            <person name="Pollock D.D."/>
            <person name="Pourmand N."/>
            <person name="Raney B.J."/>
            <person name="Roessler K.A."/>
            <person name="Sanford J.R."/>
            <person name="Sawyer R.H."/>
            <person name="Schmidt C.J."/>
            <person name="Triplett E.W."/>
            <person name="Tuberville T.D."/>
            <person name="Venegas-Anaya M."/>
            <person name="Howard J.T."/>
            <person name="Jarvis E.D."/>
            <person name="Guillette L.J.Jr."/>
            <person name="Glenn T.C."/>
            <person name="Green R.E."/>
            <person name="Ray D.A."/>
        </authorList>
    </citation>
    <scope>NUCLEOTIDE SEQUENCE [LARGE SCALE GENOMIC DNA]</scope>
    <source>
        <strain evidence="2">KSC_2009_1</strain>
    </source>
</reference>
<gene>
    <name evidence="2" type="ORF">Y1Q_0016174</name>
</gene>
<keyword evidence="3" id="KW-1185">Reference proteome</keyword>
<protein>
    <submittedName>
        <fullName evidence="2">Uncharacterized protein</fullName>
    </submittedName>
</protein>
<dbReference type="EMBL" id="AKHW03001351">
    <property type="protein sequence ID" value="KYO42784.1"/>
    <property type="molecule type" value="Genomic_DNA"/>
</dbReference>
<accession>A0A151P143</accession>